<dbReference type="AlphaFoldDB" id="A0AA88PYA7"/>
<evidence type="ECO:0000313" key="1">
    <source>
        <dbReference type="EMBL" id="KAK2892387.1"/>
    </source>
</evidence>
<keyword evidence="2" id="KW-1185">Reference proteome</keyword>
<name>A0AA88PYA7_9TELE</name>
<dbReference type="SUPFAM" id="SSF54648">
    <property type="entry name" value="DLC"/>
    <property type="match status" value="1"/>
</dbReference>
<gene>
    <name evidence="1" type="ORF">Q8A67_012375</name>
</gene>
<dbReference type="GO" id="GO:0030286">
    <property type="term" value="C:dynein complex"/>
    <property type="evidence" value="ECO:0007669"/>
    <property type="project" value="InterPro"/>
</dbReference>
<dbReference type="Gene3D" id="3.30.740.10">
    <property type="entry name" value="Protein Inhibitor Of Neuronal Nitric Oxide Synthase"/>
    <property type="match status" value="1"/>
</dbReference>
<reference evidence="1" key="1">
    <citation type="submission" date="2023-08" db="EMBL/GenBank/DDBJ databases">
        <title>Chromosome-level Genome Assembly of mud carp (Cirrhinus molitorella).</title>
        <authorList>
            <person name="Liu H."/>
        </authorList>
    </citation>
    <scope>NUCLEOTIDE SEQUENCE</scope>
    <source>
        <strain evidence="1">Prfri</strain>
        <tissue evidence="1">Muscle</tissue>
    </source>
</reference>
<dbReference type="Proteomes" id="UP001187343">
    <property type="component" value="Unassembled WGS sequence"/>
</dbReference>
<dbReference type="SMART" id="SM01375">
    <property type="entry name" value="Dynein_light"/>
    <property type="match status" value="1"/>
</dbReference>
<dbReference type="GO" id="GO:0007017">
    <property type="term" value="P:microtubule-based process"/>
    <property type="evidence" value="ECO:0007669"/>
    <property type="project" value="InterPro"/>
</dbReference>
<protein>
    <recommendedName>
        <fullName evidence="3">Dynein light chain</fullName>
    </recommendedName>
</protein>
<accession>A0AA88PYA7</accession>
<comment type="caution">
    <text evidence="1">The sequence shown here is derived from an EMBL/GenBank/DDBJ whole genome shotgun (WGS) entry which is preliminary data.</text>
</comment>
<organism evidence="1 2">
    <name type="scientific">Cirrhinus molitorella</name>
    <name type="common">mud carp</name>
    <dbReference type="NCBI Taxonomy" id="172907"/>
    <lineage>
        <taxon>Eukaryota</taxon>
        <taxon>Metazoa</taxon>
        <taxon>Chordata</taxon>
        <taxon>Craniata</taxon>
        <taxon>Vertebrata</taxon>
        <taxon>Euteleostomi</taxon>
        <taxon>Actinopterygii</taxon>
        <taxon>Neopterygii</taxon>
        <taxon>Teleostei</taxon>
        <taxon>Ostariophysi</taxon>
        <taxon>Cypriniformes</taxon>
        <taxon>Cyprinidae</taxon>
        <taxon>Labeoninae</taxon>
        <taxon>Labeonini</taxon>
        <taxon>Cirrhinus</taxon>
    </lineage>
</organism>
<sequence length="86" mass="9883">MSSIVIHDSRMSAERQSHFHQVTHEAVNKYKDDKGIIGYIKQEFQCRFGGYWHCDVGFSGANDPHEADSYIHFSVGSTRITLYKCI</sequence>
<proteinExistence type="predicted"/>
<evidence type="ECO:0008006" key="3">
    <source>
        <dbReference type="Google" id="ProtNLM"/>
    </source>
</evidence>
<dbReference type="InterPro" id="IPR037177">
    <property type="entry name" value="DLC_sf"/>
</dbReference>
<dbReference type="InterPro" id="IPR001372">
    <property type="entry name" value="Dynein_light_chain_typ-1/2"/>
</dbReference>
<dbReference type="Pfam" id="PF01221">
    <property type="entry name" value="Dynein_light"/>
    <property type="match status" value="1"/>
</dbReference>
<evidence type="ECO:0000313" key="2">
    <source>
        <dbReference type="Proteomes" id="UP001187343"/>
    </source>
</evidence>
<dbReference type="EMBL" id="JAUYZG010000012">
    <property type="protein sequence ID" value="KAK2892387.1"/>
    <property type="molecule type" value="Genomic_DNA"/>
</dbReference>